<accession>A0A1K1QTK6</accession>
<evidence type="ECO:0000313" key="1">
    <source>
        <dbReference type="EMBL" id="SFW63282.1"/>
    </source>
</evidence>
<dbReference type="EMBL" id="FPIZ01000009">
    <property type="protein sequence ID" value="SFW63282.1"/>
    <property type="molecule type" value="Genomic_DNA"/>
</dbReference>
<sequence length="39" mass="4263">MGELTNEAFKDLLPEILTNLVSRRKAGLDDVSALSKLFG</sequence>
<name>A0A1K1QTK6_9BACT</name>
<protein>
    <submittedName>
        <fullName evidence="1">Uncharacterized protein</fullName>
    </submittedName>
</protein>
<dbReference type="AlphaFoldDB" id="A0A1K1QTK6"/>
<organism evidence="1 2">
    <name type="scientific">Chitinophaga sancti</name>
    <dbReference type="NCBI Taxonomy" id="1004"/>
    <lineage>
        <taxon>Bacteria</taxon>
        <taxon>Pseudomonadati</taxon>
        <taxon>Bacteroidota</taxon>
        <taxon>Chitinophagia</taxon>
        <taxon>Chitinophagales</taxon>
        <taxon>Chitinophagaceae</taxon>
        <taxon>Chitinophaga</taxon>
    </lineage>
</organism>
<evidence type="ECO:0000313" key="2">
    <source>
        <dbReference type="Proteomes" id="UP000183788"/>
    </source>
</evidence>
<reference evidence="1 2" key="1">
    <citation type="submission" date="2016-11" db="EMBL/GenBank/DDBJ databases">
        <authorList>
            <person name="Jaros S."/>
            <person name="Januszkiewicz K."/>
            <person name="Wedrychowicz H."/>
        </authorList>
    </citation>
    <scope>NUCLEOTIDE SEQUENCE [LARGE SCALE GENOMIC DNA]</scope>
    <source>
        <strain evidence="1 2">DSM 784</strain>
    </source>
</reference>
<dbReference type="Proteomes" id="UP000183788">
    <property type="component" value="Unassembled WGS sequence"/>
</dbReference>
<proteinExistence type="predicted"/>
<gene>
    <name evidence="1" type="ORF">SAMN05661012_03063</name>
</gene>